<dbReference type="EMBL" id="CP045809">
    <property type="protein sequence ID" value="QHN35424.1"/>
    <property type="molecule type" value="Genomic_DNA"/>
</dbReference>
<evidence type="ECO:0000313" key="1">
    <source>
        <dbReference type="EMBL" id="QHN35424.1"/>
    </source>
</evidence>
<organism evidence="1 2">
    <name type="scientific">Gordonia pseudamarae</name>
    <dbReference type="NCBI Taxonomy" id="2831662"/>
    <lineage>
        <taxon>Bacteria</taxon>
        <taxon>Bacillati</taxon>
        <taxon>Actinomycetota</taxon>
        <taxon>Actinomycetes</taxon>
        <taxon>Mycobacteriales</taxon>
        <taxon>Gordoniaceae</taxon>
        <taxon>Gordonia</taxon>
    </lineage>
</organism>
<proteinExistence type="predicted"/>
<accession>A0ABX6IHW3</accession>
<name>A0ABX6IHW3_9ACTN</name>
<gene>
    <name evidence="1" type="ORF">GII31_11550</name>
</gene>
<dbReference type="Proteomes" id="UP001059836">
    <property type="component" value="Chromosome"/>
</dbReference>
<keyword evidence="2" id="KW-1185">Reference proteome</keyword>
<reference evidence="1" key="1">
    <citation type="journal article" date="2021" name="Nat. Microbiol.">
        <title>Cocultivation of an ultrasmall environmental parasitic bacterium with lytic ability against bacteria associated with wastewater foams.</title>
        <authorList>
            <person name="Batinovic S."/>
            <person name="Rose J.J.A."/>
            <person name="Ratcliffe J."/>
            <person name="Seviour R.J."/>
            <person name="Petrovski S."/>
        </authorList>
    </citation>
    <scope>NUCLEOTIDE SEQUENCE</scope>
    <source>
        <strain evidence="1">CON9</strain>
    </source>
</reference>
<evidence type="ECO:0000313" key="2">
    <source>
        <dbReference type="Proteomes" id="UP001059836"/>
    </source>
</evidence>
<protein>
    <recommendedName>
        <fullName evidence="3">Abi-like protein</fullName>
    </recommendedName>
</protein>
<dbReference type="RefSeq" id="WP_213243224.1">
    <property type="nucleotide sequence ID" value="NZ_CP045806.1"/>
</dbReference>
<evidence type="ECO:0008006" key="3">
    <source>
        <dbReference type="Google" id="ProtNLM"/>
    </source>
</evidence>
<sequence>MSNIAADSGRAWRPETIRDLLTADRLRSYLASCDQDLGCALGLYEWNLTASAAIMQTTAMVEVVICNALDAQLVAWASGRGMRSWLDVCPLDSRGRADIDKARNRATSYGRAALAHGKVVAELSFGFWRYLTAQRYHASLWVPALHNAFPGGDVDLRDRRRKVERHMADLMLVRNRAAHHEPIHRRNLARDLGIAVELARWVHPEAGSWIAEKSAIPSALTSKP</sequence>